<keyword evidence="2" id="KW-1185">Reference proteome</keyword>
<dbReference type="RefSeq" id="XP_060295233.1">
    <property type="nucleotide sequence ID" value="XM_060438168.1"/>
</dbReference>
<dbReference type="AlphaFoldDB" id="A0AA40ADL6"/>
<evidence type="ECO:0000313" key="1">
    <source>
        <dbReference type="EMBL" id="KAK0713911.1"/>
    </source>
</evidence>
<protein>
    <submittedName>
        <fullName evidence="1">Uncharacterized protein</fullName>
    </submittedName>
</protein>
<gene>
    <name evidence="1" type="ORF">B0T26DRAFT_650315</name>
</gene>
<sequence>MDGRYCERGEECGRTVSVGVTDGKTITTDVGESYTATNATSDSRTYTTTLGISFDIPPGMGGIEIPLPKGSELTGLGVPKAGVTYSKAYAKALSWTQTVARGHTFSVSNSTSYSLNIGESDSLSRPSWSQGYCGSWFAVPVIGLSCGRGARGDLVPSDRGGGSQCLLNPEDSAFSHCFNYTFTDNRLPGQTKHKTVFVLRDCDQGFILPGEWQHPVFAYSFLPQTLVTDHILRYGWKEFPDTRNKPRDDEWVHQKHLMNFTKTLGPVDHTVELCGRGKYCSRHKLTPGNCYNIPRGYAGTRSSYIVSAKTTPGNCCVLFSRQECHGVAQVVKGDIPDFFAVGYEGQAHSVVCNVEEYCNPNIIDSLTLS</sequence>
<accession>A0AA40ADL6</accession>
<name>A0AA40ADL6_9PEZI</name>
<dbReference type="EMBL" id="JAUIRO010000005">
    <property type="protein sequence ID" value="KAK0713911.1"/>
    <property type="molecule type" value="Genomic_DNA"/>
</dbReference>
<comment type="caution">
    <text evidence="1">The sequence shown here is derived from an EMBL/GenBank/DDBJ whole genome shotgun (WGS) entry which is preliminary data.</text>
</comment>
<dbReference type="GeneID" id="85321438"/>
<dbReference type="Proteomes" id="UP001172101">
    <property type="component" value="Unassembled WGS sequence"/>
</dbReference>
<organism evidence="1 2">
    <name type="scientific">Lasiosphaeria miniovina</name>
    <dbReference type="NCBI Taxonomy" id="1954250"/>
    <lineage>
        <taxon>Eukaryota</taxon>
        <taxon>Fungi</taxon>
        <taxon>Dikarya</taxon>
        <taxon>Ascomycota</taxon>
        <taxon>Pezizomycotina</taxon>
        <taxon>Sordariomycetes</taxon>
        <taxon>Sordariomycetidae</taxon>
        <taxon>Sordariales</taxon>
        <taxon>Lasiosphaeriaceae</taxon>
        <taxon>Lasiosphaeria</taxon>
    </lineage>
</organism>
<reference evidence="1" key="1">
    <citation type="submission" date="2023-06" db="EMBL/GenBank/DDBJ databases">
        <title>Genome-scale phylogeny and comparative genomics of the fungal order Sordariales.</title>
        <authorList>
            <consortium name="Lawrence Berkeley National Laboratory"/>
            <person name="Hensen N."/>
            <person name="Bonometti L."/>
            <person name="Westerberg I."/>
            <person name="Brannstrom I.O."/>
            <person name="Guillou S."/>
            <person name="Cros-Aarteil S."/>
            <person name="Calhoun S."/>
            <person name="Haridas S."/>
            <person name="Kuo A."/>
            <person name="Mondo S."/>
            <person name="Pangilinan J."/>
            <person name="Riley R."/>
            <person name="LaButti K."/>
            <person name="Andreopoulos B."/>
            <person name="Lipzen A."/>
            <person name="Chen C."/>
            <person name="Yanf M."/>
            <person name="Daum C."/>
            <person name="Ng V."/>
            <person name="Clum A."/>
            <person name="Steindorff A."/>
            <person name="Ohm R."/>
            <person name="Martin F."/>
            <person name="Silar P."/>
            <person name="Natvig D."/>
            <person name="Lalanne C."/>
            <person name="Gautier V."/>
            <person name="Ament-velasquez S.L."/>
            <person name="Kruys A."/>
            <person name="Hutchinson M.I."/>
            <person name="Powell A.J."/>
            <person name="Barry K."/>
            <person name="Miller A.N."/>
            <person name="Grigoriev I.V."/>
            <person name="Debuchy R."/>
            <person name="Gladieux P."/>
            <person name="Thoren M.H."/>
            <person name="Johannesson H."/>
        </authorList>
    </citation>
    <scope>NUCLEOTIDE SEQUENCE</scope>
    <source>
        <strain evidence="1">SMH2392-1A</strain>
    </source>
</reference>
<proteinExistence type="predicted"/>
<evidence type="ECO:0000313" key="2">
    <source>
        <dbReference type="Proteomes" id="UP001172101"/>
    </source>
</evidence>